<dbReference type="InterPro" id="IPR021130">
    <property type="entry name" value="PRib-ATP_PPHydrolase-like"/>
</dbReference>
<organism evidence="11 12">
    <name type="scientific">Afipia felis</name>
    <name type="common">Cat scratch disease bacillus</name>
    <dbReference type="NCBI Taxonomy" id="1035"/>
    <lineage>
        <taxon>Bacteria</taxon>
        <taxon>Pseudomonadati</taxon>
        <taxon>Pseudomonadota</taxon>
        <taxon>Alphaproteobacteria</taxon>
        <taxon>Hyphomicrobiales</taxon>
        <taxon>Nitrobacteraceae</taxon>
        <taxon>Afipia</taxon>
    </lineage>
</organism>
<evidence type="ECO:0000256" key="8">
    <source>
        <dbReference type="ARBA" id="ARBA00022840"/>
    </source>
</evidence>
<keyword evidence="8" id="KW-0067">ATP-binding</keyword>
<dbReference type="SUPFAM" id="SSF101386">
    <property type="entry name" value="all-alpha NTP pyrophosphatases"/>
    <property type="match status" value="1"/>
</dbReference>
<feature type="region of interest" description="Disordered" evidence="10">
    <location>
        <begin position="152"/>
        <end position="181"/>
    </location>
</feature>
<dbReference type="RefSeq" id="WP_002717467.1">
    <property type="nucleotide sequence ID" value="NZ_UFSI01000001.1"/>
</dbReference>
<evidence type="ECO:0000313" key="12">
    <source>
        <dbReference type="Proteomes" id="UP000254343"/>
    </source>
</evidence>
<comment type="similarity">
    <text evidence="3">Belongs to the PRA-PH family.</text>
</comment>
<comment type="catalytic activity">
    <reaction evidence="1">
        <text>1-(5-phospho-beta-D-ribosyl)-ATP + H2O = 1-(5-phospho-beta-D-ribosyl)-5'-AMP + diphosphate + H(+)</text>
        <dbReference type="Rhea" id="RHEA:22828"/>
        <dbReference type="ChEBI" id="CHEBI:15377"/>
        <dbReference type="ChEBI" id="CHEBI:15378"/>
        <dbReference type="ChEBI" id="CHEBI:33019"/>
        <dbReference type="ChEBI" id="CHEBI:59457"/>
        <dbReference type="ChEBI" id="CHEBI:73183"/>
        <dbReference type="EC" id="3.6.1.31"/>
    </reaction>
</comment>
<evidence type="ECO:0000256" key="3">
    <source>
        <dbReference type="ARBA" id="ARBA00009392"/>
    </source>
</evidence>
<dbReference type="InterPro" id="IPR008179">
    <property type="entry name" value="HisE"/>
</dbReference>
<dbReference type="Gene3D" id="1.10.287.1080">
    <property type="entry name" value="MazG-like"/>
    <property type="match status" value="1"/>
</dbReference>
<dbReference type="GO" id="GO:0005524">
    <property type="term" value="F:ATP binding"/>
    <property type="evidence" value="ECO:0007669"/>
    <property type="project" value="UniProtKB-KW"/>
</dbReference>
<gene>
    <name evidence="11" type="primary">hisE_3</name>
    <name evidence="11" type="ORF">NCTC12722_03874</name>
</gene>
<dbReference type="NCBIfam" id="TIGR03188">
    <property type="entry name" value="histidine_hisI"/>
    <property type="match status" value="1"/>
</dbReference>
<dbReference type="Proteomes" id="UP000254343">
    <property type="component" value="Unassembled WGS sequence"/>
</dbReference>
<dbReference type="UniPathway" id="UPA00031">
    <property type="reaction ID" value="UER00007"/>
</dbReference>
<dbReference type="Pfam" id="PF01503">
    <property type="entry name" value="PRA-PH"/>
    <property type="match status" value="1"/>
</dbReference>
<dbReference type="EC" id="3.6.1.31" evidence="4"/>
<dbReference type="GO" id="GO:0000105">
    <property type="term" value="P:L-histidine biosynthetic process"/>
    <property type="evidence" value="ECO:0007669"/>
    <property type="project" value="UniProtKB-UniPathway"/>
</dbReference>
<dbReference type="CDD" id="cd11534">
    <property type="entry name" value="NTP-PPase_HisIE_like"/>
    <property type="match status" value="1"/>
</dbReference>
<keyword evidence="5" id="KW-0028">Amino-acid biosynthesis</keyword>
<evidence type="ECO:0000256" key="6">
    <source>
        <dbReference type="ARBA" id="ARBA00022741"/>
    </source>
</evidence>
<evidence type="ECO:0000256" key="7">
    <source>
        <dbReference type="ARBA" id="ARBA00022801"/>
    </source>
</evidence>
<evidence type="ECO:0000256" key="5">
    <source>
        <dbReference type="ARBA" id="ARBA00022605"/>
    </source>
</evidence>
<feature type="compositionally biased region" description="Low complexity" evidence="10">
    <location>
        <begin position="164"/>
        <end position="181"/>
    </location>
</feature>
<dbReference type="AlphaFoldDB" id="A0A380WCB8"/>
<name>A0A380WCB8_AFIFE</name>
<reference evidence="11 12" key="1">
    <citation type="submission" date="2018-06" db="EMBL/GenBank/DDBJ databases">
        <authorList>
            <consortium name="Pathogen Informatics"/>
            <person name="Doyle S."/>
        </authorList>
    </citation>
    <scope>NUCLEOTIDE SEQUENCE [LARGE SCALE GENOMIC DNA]</scope>
    <source>
        <strain evidence="11 12">NCTC12722</strain>
    </source>
</reference>
<proteinExistence type="inferred from homology"/>
<keyword evidence="9" id="KW-0368">Histidine biosynthesis</keyword>
<keyword evidence="7 11" id="KW-0378">Hydrolase</keyword>
<dbReference type="EMBL" id="UIGB01000001">
    <property type="protein sequence ID" value="SUU86644.1"/>
    <property type="molecule type" value="Genomic_DNA"/>
</dbReference>
<dbReference type="GO" id="GO:0004636">
    <property type="term" value="F:phosphoribosyl-ATP diphosphatase activity"/>
    <property type="evidence" value="ECO:0007669"/>
    <property type="project" value="UniProtKB-EC"/>
</dbReference>
<feature type="compositionally biased region" description="Basic and acidic residues" evidence="10">
    <location>
        <begin position="152"/>
        <end position="163"/>
    </location>
</feature>
<sequence>MTEAIERELRKSLSRGLKEFDSFAIPNATSHIDRRETVPLPTRQDAAGIRPEDIGPQEIDRLYHAFALVTPESYPRTARLLTSGTRRNAQKVIEEAGEVALEAIKHSRNGVIRESADLLYHLAALWHRAGIDPKDIWVEMHRRVELLGIAEKLPKTRDRDSKQEPGAQAAAAPQVPNEVRS</sequence>
<keyword evidence="6" id="KW-0547">Nucleotide-binding</keyword>
<evidence type="ECO:0000256" key="1">
    <source>
        <dbReference type="ARBA" id="ARBA00001460"/>
    </source>
</evidence>
<accession>A0A380WCB8</accession>
<protein>
    <recommendedName>
        <fullName evidence="4">phosphoribosyl-ATP diphosphatase</fullName>
        <ecNumber evidence="4">3.6.1.31</ecNumber>
    </recommendedName>
</protein>
<evidence type="ECO:0000313" key="11">
    <source>
        <dbReference type="EMBL" id="SUU86644.1"/>
    </source>
</evidence>
<evidence type="ECO:0000256" key="2">
    <source>
        <dbReference type="ARBA" id="ARBA00005204"/>
    </source>
</evidence>
<comment type="pathway">
    <text evidence="2">Amino-acid biosynthesis; L-histidine biosynthesis; L-histidine from 5-phospho-alpha-D-ribose 1-diphosphate: step 2/9.</text>
</comment>
<evidence type="ECO:0000256" key="10">
    <source>
        <dbReference type="SAM" id="MobiDB-lite"/>
    </source>
</evidence>
<dbReference type="OrthoDB" id="9814738at2"/>
<evidence type="ECO:0000256" key="4">
    <source>
        <dbReference type="ARBA" id="ARBA00012414"/>
    </source>
</evidence>
<evidence type="ECO:0000256" key="9">
    <source>
        <dbReference type="ARBA" id="ARBA00023102"/>
    </source>
</evidence>